<dbReference type="Gene3D" id="1.10.260.40">
    <property type="entry name" value="lambda repressor-like DNA-binding domains"/>
    <property type="match status" value="1"/>
</dbReference>
<gene>
    <name evidence="6" type="primary">lacI_3</name>
    <name evidence="6" type="ORF">SDC9_83818</name>
</gene>
<keyword evidence="3" id="KW-0804">Transcription</keyword>
<keyword evidence="2" id="KW-0238">DNA-binding</keyword>
<evidence type="ECO:0000256" key="3">
    <source>
        <dbReference type="ARBA" id="ARBA00023163"/>
    </source>
</evidence>
<evidence type="ECO:0000259" key="5">
    <source>
        <dbReference type="PROSITE" id="PS50943"/>
    </source>
</evidence>
<dbReference type="FunFam" id="1.10.260.40:FF:000002">
    <property type="entry name" value="HTH-type transcriptional repressor PurR"/>
    <property type="match status" value="1"/>
</dbReference>
<dbReference type="GO" id="GO:0003700">
    <property type="term" value="F:DNA-binding transcription factor activity"/>
    <property type="evidence" value="ECO:0007669"/>
    <property type="project" value="TreeGrafter"/>
</dbReference>
<comment type="caution">
    <text evidence="6">The sequence shown here is derived from an EMBL/GenBank/DDBJ whole genome shotgun (WGS) entry which is preliminary data.</text>
</comment>
<evidence type="ECO:0000256" key="2">
    <source>
        <dbReference type="ARBA" id="ARBA00023125"/>
    </source>
</evidence>
<sequence>MTFDIDVAIMYVSGHVTAHISKNPQFTGEALAKNSKPTIYDVAEKAGVSRQTVSRVLNNRQDVSEDTRKRVKKVMAELNYQPNAIAQSLSRQKSYVFGVVVSGLKYVGPSRTLSGITNKAEELGYGLLLKELENSNSKNVIPLLRWFKSHQVDGIIWAAPEIEDNRLWLNDVYPLIDIPTIFMTMEEQKNVAIVTTDNLSGAKAAVRHLIDLGRRNIGHISGPLDWWEARQRKNGWEAAMAEANIPVNDQMWAQGNWSTKSGKAAFLELINKYPQMDAVFVGNDQMALSVLRTAQELGKVIPQDLCVVGFDGIADSEFYYPPLSTVSQNQDELGRIAVVELVSQIEQRLEGNFIVEPKYITIQPEMIIRQSSQIK</sequence>
<dbReference type="Pfam" id="PF13377">
    <property type="entry name" value="Peripla_BP_3"/>
    <property type="match status" value="1"/>
</dbReference>
<dbReference type="PROSITE" id="PS50932">
    <property type="entry name" value="HTH_LACI_2"/>
    <property type="match status" value="1"/>
</dbReference>
<accession>A0A644ZBF4</accession>
<evidence type="ECO:0000256" key="1">
    <source>
        <dbReference type="ARBA" id="ARBA00023015"/>
    </source>
</evidence>
<dbReference type="InterPro" id="IPR028082">
    <property type="entry name" value="Peripla_BP_I"/>
</dbReference>
<keyword evidence="1" id="KW-0805">Transcription regulation</keyword>
<dbReference type="CDD" id="cd01392">
    <property type="entry name" value="HTH_LacI"/>
    <property type="match status" value="1"/>
</dbReference>
<dbReference type="InterPro" id="IPR010982">
    <property type="entry name" value="Lambda_DNA-bd_dom_sf"/>
</dbReference>
<dbReference type="InterPro" id="IPR000843">
    <property type="entry name" value="HTH_LacI"/>
</dbReference>
<dbReference type="PANTHER" id="PTHR30146:SF109">
    <property type="entry name" value="HTH-TYPE TRANSCRIPTIONAL REGULATOR GALS"/>
    <property type="match status" value="1"/>
</dbReference>
<dbReference type="PROSITE" id="PS00356">
    <property type="entry name" value="HTH_LACI_1"/>
    <property type="match status" value="1"/>
</dbReference>
<dbReference type="PROSITE" id="PS50943">
    <property type="entry name" value="HTH_CROC1"/>
    <property type="match status" value="1"/>
</dbReference>
<dbReference type="Pfam" id="PF00356">
    <property type="entry name" value="LacI"/>
    <property type="match status" value="1"/>
</dbReference>
<protein>
    <submittedName>
        <fullName evidence="6">Lactose operon repressor</fullName>
    </submittedName>
</protein>
<dbReference type="CDD" id="cd01574">
    <property type="entry name" value="PBP1_LacI"/>
    <property type="match status" value="1"/>
</dbReference>
<dbReference type="Gene3D" id="3.40.50.2300">
    <property type="match status" value="2"/>
</dbReference>
<feature type="domain" description="HTH lacI-type" evidence="4">
    <location>
        <begin position="37"/>
        <end position="91"/>
    </location>
</feature>
<dbReference type="EMBL" id="VSSQ01007867">
    <property type="protein sequence ID" value="MPM37211.1"/>
    <property type="molecule type" value="Genomic_DNA"/>
</dbReference>
<dbReference type="InterPro" id="IPR046335">
    <property type="entry name" value="LacI/GalR-like_sensor"/>
</dbReference>
<dbReference type="AlphaFoldDB" id="A0A644ZBF4"/>
<evidence type="ECO:0000259" key="4">
    <source>
        <dbReference type="PROSITE" id="PS50932"/>
    </source>
</evidence>
<dbReference type="SUPFAM" id="SSF53822">
    <property type="entry name" value="Periplasmic binding protein-like I"/>
    <property type="match status" value="1"/>
</dbReference>
<dbReference type="PRINTS" id="PR00036">
    <property type="entry name" value="HTHLACI"/>
</dbReference>
<dbReference type="InterPro" id="IPR001387">
    <property type="entry name" value="Cro/C1-type_HTH"/>
</dbReference>
<name>A0A644ZBF4_9ZZZZ</name>
<proteinExistence type="predicted"/>
<evidence type="ECO:0000313" key="6">
    <source>
        <dbReference type="EMBL" id="MPM37211.1"/>
    </source>
</evidence>
<dbReference type="GO" id="GO:0000976">
    <property type="term" value="F:transcription cis-regulatory region binding"/>
    <property type="evidence" value="ECO:0007669"/>
    <property type="project" value="TreeGrafter"/>
</dbReference>
<organism evidence="6">
    <name type="scientific">bioreactor metagenome</name>
    <dbReference type="NCBI Taxonomy" id="1076179"/>
    <lineage>
        <taxon>unclassified sequences</taxon>
        <taxon>metagenomes</taxon>
        <taxon>ecological metagenomes</taxon>
    </lineage>
</organism>
<reference evidence="6" key="1">
    <citation type="submission" date="2019-08" db="EMBL/GenBank/DDBJ databases">
        <authorList>
            <person name="Kucharzyk K."/>
            <person name="Murdoch R.W."/>
            <person name="Higgins S."/>
            <person name="Loffler F."/>
        </authorList>
    </citation>
    <scope>NUCLEOTIDE SEQUENCE</scope>
</reference>
<dbReference type="SUPFAM" id="SSF47413">
    <property type="entry name" value="lambda repressor-like DNA-binding domains"/>
    <property type="match status" value="1"/>
</dbReference>
<feature type="domain" description="HTH cro/C1-type" evidence="5">
    <location>
        <begin position="38"/>
        <end position="67"/>
    </location>
</feature>
<dbReference type="PANTHER" id="PTHR30146">
    <property type="entry name" value="LACI-RELATED TRANSCRIPTIONAL REPRESSOR"/>
    <property type="match status" value="1"/>
</dbReference>
<dbReference type="SMART" id="SM00354">
    <property type="entry name" value="HTH_LACI"/>
    <property type="match status" value="1"/>
</dbReference>